<sequence length="519" mass="58461">MKVARILLDEPLPLEKSWCWRDDWVHGFDSVYALLSKFAMLNALNAVELAQLFIRRDCGKKTAIVRSPAVDLRYSALFDLTQLARLLRLETPQIHQAFLPEQLANGRRRFRDILCWCPECARSGFHSSAFQLEFVRSCPVHGNPIRMCCQTCGTAIPYQLQVAVFAQPFGCPTCHADLAPAFRNPKDRLLAALPPMTSWISDLAVLCAFDDLTMPIRQDINRQRSRAGLATVLFAISNWRRPASDYSAFIDSVWHVVERKQGNAHLSGPRVPLVVASKGLSELPIRCKLQRATRRLPGIRRTKVSMSATKDAWDEQLRLSNLVYGAVRRHLWRHLLKQHQSCITSAAKHLDWRLEGVSTAAICPVAEAFLRWRMHWEGVGTPSGLRAPQMTMPSGLAGWIGTHAPICPLCWTRTAEQWVSDHVLGRHAIATFRTFLESALAHQRGGRITWHSVIVSTHHLPYWAIVGRDTAADPVTLFSEYGCASVLLALIQEMPKTVEHQQRHLNALYGIQRTATEGS</sequence>
<accession>A0ABU6J4C8</accession>
<keyword evidence="2" id="KW-1185">Reference proteome</keyword>
<evidence type="ECO:0008006" key="3">
    <source>
        <dbReference type="Google" id="ProtNLM"/>
    </source>
</evidence>
<evidence type="ECO:0000313" key="1">
    <source>
        <dbReference type="EMBL" id="MEC4718064.1"/>
    </source>
</evidence>
<comment type="caution">
    <text evidence="1">The sequence shown here is derived from an EMBL/GenBank/DDBJ whole genome shotgun (WGS) entry which is preliminary data.</text>
</comment>
<organism evidence="1 2">
    <name type="scientific">Noviherbaspirillum album</name>
    <dbReference type="NCBI Taxonomy" id="3080276"/>
    <lineage>
        <taxon>Bacteria</taxon>
        <taxon>Pseudomonadati</taxon>
        <taxon>Pseudomonadota</taxon>
        <taxon>Betaproteobacteria</taxon>
        <taxon>Burkholderiales</taxon>
        <taxon>Oxalobacteraceae</taxon>
        <taxon>Noviherbaspirillum</taxon>
    </lineage>
</organism>
<dbReference type="EMBL" id="JAWIIV010000002">
    <property type="protein sequence ID" value="MEC4718064.1"/>
    <property type="molecule type" value="Genomic_DNA"/>
</dbReference>
<protein>
    <recommendedName>
        <fullName evidence="3">TniQ protein</fullName>
    </recommendedName>
</protein>
<proteinExistence type="predicted"/>
<name>A0ABU6J4C8_9BURK</name>
<dbReference type="Proteomes" id="UP001352263">
    <property type="component" value="Unassembled WGS sequence"/>
</dbReference>
<reference evidence="1 2" key="1">
    <citation type="submission" date="2023-10" db="EMBL/GenBank/DDBJ databases">
        <title>Noviherbaspirillum sp. CPCC 100848 genome assembly.</title>
        <authorList>
            <person name="Li X.Y."/>
            <person name="Fang X.M."/>
        </authorList>
    </citation>
    <scope>NUCLEOTIDE SEQUENCE [LARGE SCALE GENOMIC DNA]</scope>
    <source>
        <strain evidence="1 2">CPCC 100848</strain>
    </source>
</reference>
<evidence type="ECO:0000313" key="2">
    <source>
        <dbReference type="Proteomes" id="UP001352263"/>
    </source>
</evidence>
<gene>
    <name evidence="1" type="ORF">RY831_02795</name>
</gene>
<dbReference type="RefSeq" id="WP_326504822.1">
    <property type="nucleotide sequence ID" value="NZ_JAWIIV010000002.1"/>
</dbReference>